<sequence length="83" mass="9941">MFYTYLLHSQSRNKYYIGKTNNITRRFKEHNNGEEKYTKTGSPWTLIGTIISQTNSEATKLESRLKRTKNTKYIKWYFEQHGA</sequence>
<organism evidence="3 4">
    <name type="scientific">Candidatus Magasanikbacteria bacterium RIFOXYC2_FULL_42_28</name>
    <dbReference type="NCBI Taxonomy" id="1798704"/>
    <lineage>
        <taxon>Bacteria</taxon>
        <taxon>Candidatus Magasanikiibacteriota</taxon>
    </lineage>
</organism>
<evidence type="ECO:0000256" key="1">
    <source>
        <dbReference type="ARBA" id="ARBA00007435"/>
    </source>
</evidence>
<dbReference type="SUPFAM" id="SSF82771">
    <property type="entry name" value="GIY-YIG endonuclease"/>
    <property type="match status" value="1"/>
</dbReference>
<dbReference type="PANTHER" id="PTHR34477:SF1">
    <property type="entry name" value="UPF0213 PROTEIN YHBQ"/>
    <property type="match status" value="1"/>
</dbReference>
<dbReference type="PANTHER" id="PTHR34477">
    <property type="entry name" value="UPF0213 PROTEIN YHBQ"/>
    <property type="match status" value="1"/>
</dbReference>
<reference evidence="3 4" key="1">
    <citation type="journal article" date="2016" name="Nat. Commun.">
        <title>Thousands of microbial genomes shed light on interconnected biogeochemical processes in an aquifer system.</title>
        <authorList>
            <person name="Anantharaman K."/>
            <person name="Brown C.T."/>
            <person name="Hug L.A."/>
            <person name="Sharon I."/>
            <person name="Castelle C.J."/>
            <person name="Probst A.J."/>
            <person name="Thomas B.C."/>
            <person name="Singh A."/>
            <person name="Wilkins M.J."/>
            <person name="Karaoz U."/>
            <person name="Brodie E.L."/>
            <person name="Williams K.H."/>
            <person name="Hubbard S.S."/>
            <person name="Banfield J.F."/>
        </authorList>
    </citation>
    <scope>NUCLEOTIDE SEQUENCE [LARGE SCALE GENOMIC DNA]</scope>
</reference>
<feature type="domain" description="GIY-YIG" evidence="2">
    <location>
        <begin position="1"/>
        <end position="75"/>
    </location>
</feature>
<comment type="caution">
    <text evidence="3">The sequence shown here is derived from an EMBL/GenBank/DDBJ whole genome shotgun (WGS) entry which is preliminary data.</text>
</comment>
<comment type="similarity">
    <text evidence="1">Belongs to the UPF0213 family.</text>
</comment>
<evidence type="ECO:0000313" key="4">
    <source>
        <dbReference type="Proteomes" id="UP000177907"/>
    </source>
</evidence>
<gene>
    <name evidence="3" type="ORF">A3J93_01980</name>
</gene>
<dbReference type="InterPro" id="IPR000305">
    <property type="entry name" value="GIY-YIG_endonuc"/>
</dbReference>
<name>A0A1F6NX59_9BACT</name>
<evidence type="ECO:0000259" key="2">
    <source>
        <dbReference type="PROSITE" id="PS50164"/>
    </source>
</evidence>
<dbReference type="Gene3D" id="3.40.1440.10">
    <property type="entry name" value="GIY-YIG endonuclease"/>
    <property type="match status" value="1"/>
</dbReference>
<dbReference type="Proteomes" id="UP000177907">
    <property type="component" value="Unassembled WGS sequence"/>
</dbReference>
<dbReference type="Pfam" id="PF01541">
    <property type="entry name" value="GIY-YIG"/>
    <property type="match status" value="1"/>
</dbReference>
<accession>A0A1F6NX59</accession>
<protein>
    <recommendedName>
        <fullName evidence="2">GIY-YIG domain-containing protein</fullName>
    </recommendedName>
</protein>
<dbReference type="PROSITE" id="PS50164">
    <property type="entry name" value="GIY_YIG"/>
    <property type="match status" value="1"/>
</dbReference>
<dbReference type="EMBL" id="MFQZ01000004">
    <property type="protein sequence ID" value="OGH88303.1"/>
    <property type="molecule type" value="Genomic_DNA"/>
</dbReference>
<proteinExistence type="inferred from homology"/>
<evidence type="ECO:0000313" key="3">
    <source>
        <dbReference type="EMBL" id="OGH88303.1"/>
    </source>
</evidence>
<dbReference type="InterPro" id="IPR050190">
    <property type="entry name" value="UPF0213_domain"/>
</dbReference>
<dbReference type="AlphaFoldDB" id="A0A1F6NX59"/>
<dbReference type="InterPro" id="IPR035901">
    <property type="entry name" value="GIY-YIG_endonuc_sf"/>
</dbReference>